<dbReference type="EMBL" id="UGGP01000003">
    <property type="protein sequence ID" value="STO53275.1"/>
    <property type="molecule type" value="Genomic_DNA"/>
</dbReference>
<gene>
    <name evidence="1" type="ORF">NCTC13163_03256</name>
</gene>
<sequence>MSKLFAKLLDSGPQRAPVCATTSGYAYRCTYTTSCGGGGQNTTQKALKDPNGNICGPWIYVNCGCHI</sequence>
<protein>
    <submittedName>
        <fullName evidence="1">Uncharacterized protein</fullName>
    </submittedName>
</protein>
<reference evidence="1 2" key="1">
    <citation type="submission" date="2018-06" db="EMBL/GenBank/DDBJ databases">
        <authorList>
            <consortium name="Pathogen Informatics"/>
            <person name="Doyle S."/>
        </authorList>
    </citation>
    <scope>NUCLEOTIDE SEQUENCE [LARGE SCALE GENOMIC DNA]</scope>
    <source>
        <strain evidence="1 2">NCTC13163</strain>
    </source>
</reference>
<evidence type="ECO:0000313" key="2">
    <source>
        <dbReference type="Proteomes" id="UP000254060"/>
    </source>
</evidence>
<dbReference type="AlphaFoldDB" id="A0A377HHL0"/>
<organism evidence="1 2">
    <name type="scientific">Exiguobacterium aurantiacum</name>
    <dbReference type="NCBI Taxonomy" id="33987"/>
    <lineage>
        <taxon>Bacteria</taxon>
        <taxon>Bacillati</taxon>
        <taxon>Bacillota</taxon>
        <taxon>Bacilli</taxon>
        <taxon>Bacillales</taxon>
        <taxon>Bacillales Family XII. Incertae Sedis</taxon>
        <taxon>Exiguobacterium</taxon>
    </lineage>
</organism>
<proteinExistence type="predicted"/>
<evidence type="ECO:0000313" key="1">
    <source>
        <dbReference type="EMBL" id="STO53275.1"/>
    </source>
</evidence>
<dbReference type="RefSeq" id="WP_147287437.1">
    <property type="nucleotide sequence ID" value="NZ_UGGP01000003.1"/>
</dbReference>
<name>A0A377HHL0_9BACL</name>
<accession>A0A377HHL0</accession>
<dbReference type="Proteomes" id="UP000254060">
    <property type="component" value="Unassembled WGS sequence"/>
</dbReference>
<dbReference type="OrthoDB" id="9995502at2"/>